<reference evidence="1" key="1">
    <citation type="journal article" date="2019" name="Sci. Rep.">
        <title>Draft genome of Tanacetum cinerariifolium, the natural source of mosquito coil.</title>
        <authorList>
            <person name="Yamashiro T."/>
            <person name="Shiraishi A."/>
            <person name="Satake H."/>
            <person name="Nakayama K."/>
        </authorList>
    </citation>
    <scope>NUCLEOTIDE SEQUENCE</scope>
</reference>
<dbReference type="EMBL" id="BKCJ010003467">
    <property type="protein sequence ID" value="GEU55264.1"/>
    <property type="molecule type" value="Genomic_DNA"/>
</dbReference>
<name>A0A6L2L539_TANCI</name>
<evidence type="ECO:0000313" key="1">
    <source>
        <dbReference type="EMBL" id="GEU55264.1"/>
    </source>
</evidence>
<organism evidence="1">
    <name type="scientific">Tanacetum cinerariifolium</name>
    <name type="common">Dalmatian daisy</name>
    <name type="synonym">Chrysanthemum cinerariifolium</name>
    <dbReference type="NCBI Taxonomy" id="118510"/>
    <lineage>
        <taxon>Eukaryota</taxon>
        <taxon>Viridiplantae</taxon>
        <taxon>Streptophyta</taxon>
        <taxon>Embryophyta</taxon>
        <taxon>Tracheophyta</taxon>
        <taxon>Spermatophyta</taxon>
        <taxon>Magnoliopsida</taxon>
        <taxon>eudicotyledons</taxon>
        <taxon>Gunneridae</taxon>
        <taxon>Pentapetalae</taxon>
        <taxon>asterids</taxon>
        <taxon>campanulids</taxon>
        <taxon>Asterales</taxon>
        <taxon>Asteraceae</taxon>
        <taxon>Asteroideae</taxon>
        <taxon>Anthemideae</taxon>
        <taxon>Anthemidinae</taxon>
        <taxon>Tanacetum</taxon>
    </lineage>
</organism>
<gene>
    <name evidence="1" type="ORF">Tci_027242</name>
</gene>
<protein>
    <submittedName>
        <fullName evidence="1">Uncharacterized protein</fullName>
    </submittedName>
</protein>
<accession>A0A6L2L539</accession>
<sequence>MVAEEKNHEVTEVIKEPKHEPQDTKPILITIVYSTTKTILEAEIIESSLRPQLIVPILNVPTPKQPKTTREVHLDPDALVLIDYEINRVMYKLTNEEIQAQLEKQDQMERATQEQKLVELSNPELSEVVEEAASKAGVDPKALCSLKGGKEFLKIQDAEYNVLQREHLAKLKKIRFDQKRKTLESEPEVRIAGLECNRSLLEGILFVNNKVIETHEHEIFFINAFGD</sequence>
<comment type="caution">
    <text evidence="1">The sequence shown here is derived from an EMBL/GenBank/DDBJ whole genome shotgun (WGS) entry which is preliminary data.</text>
</comment>
<dbReference type="AlphaFoldDB" id="A0A6L2L539"/>
<proteinExistence type="predicted"/>